<evidence type="ECO:0000259" key="4">
    <source>
        <dbReference type="PROSITE" id="PS50893"/>
    </source>
</evidence>
<comment type="caution">
    <text evidence="5">The sequence shown here is derived from an EMBL/GenBank/DDBJ whole genome shotgun (WGS) entry which is preliminary data.</text>
</comment>
<proteinExistence type="predicted"/>
<dbReference type="InterPro" id="IPR003439">
    <property type="entry name" value="ABC_transporter-like_ATP-bd"/>
</dbReference>
<evidence type="ECO:0000256" key="1">
    <source>
        <dbReference type="ARBA" id="ARBA00022448"/>
    </source>
</evidence>
<dbReference type="RefSeq" id="WP_204021752.1">
    <property type="nucleotide sequence ID" value="NZ_BOOW01000007.1"/>
</dbReference>
<dbReference type="Proteomes" id="UP000606172">
    <property type="component" value="Unassembled WGS sequence"/>
</dbReference>
<feature type="domain" description="ABC transporter" evidence="4">
    <location>
        <begin position="5"/>
        <end position="230"/>
    </location>
</feature>
<dbReference type="InterPro" id="IPR003593">
    <property type="entry name" value="AAA+_ATPase"/>
</dbReference>
<evidence type="ECO:0000256" key="2">
    <source>
        <dbReference type="ARBA" id="ARBA00022741"/>
    </source>
</evidence>
<dbReference type="InterPro" id="IPR051782">
    <property type="entry name" value="ABC_Transporter_VariousFunc"/>
</dbReference>
<dbReference type="Pfam" id="PF00005">
    <property type="entry name" value="ABC_tran"/>
    <property type="match status" value="1"/>
</dbReference>
<sequence length="298" mass="31943">MTAAVEVHGLNVRYGRTPALDDVTVTLEHGKIYGLLGRNGAGKTSLLSSMAGFLRPSSGRVLVGGEPVFENPRAMGRVCLVRSTADAIDRHFEVKDVLSFAAELRQGWDAAYAASLLELFEVPHAYVRALSRGQLSALGVVVGLASRAPVTIFDEAHLGMDAAARGVFHDEVLRDFMENPRTIVLSTHLIEEAATLFEEIVLLDRGRLLLREQTEAVLERGTAVTGQADKVDRYVAGVAAESPGLSVLGEKRLGPTKSTTVYGELSAGHRERAAAEGLDLGPIPLQDLFVHLTAGEPK</sequence>
<keyword evidence="6" id="KW-1185">Reference proteome</keyword>
<reference evidence="5" key="1">
    <citation type="submission" date="2021-01" db="EMBL/GenBank/DDBJ databases">
        <title>Whole genome shotgun sequence of Sinosporangium siamense NBRC 109515.</title>
        <authorList>
            <person name="Komaki H."/>
            <person name="Tamura T."/>
        </authorList>
    </citation>
    <scope>NUCLEOTIDE SEQUENCE</scope>
    <source>
        <strain evidence="5">NBRC 109515</strain>
    </source>
</reference>
<evidence type="ECO:0000256" key="3">
    <source>
        <dbReference type="ARBA" id="ARBA00022840"/>
    </source>
</evidence>
<accession>A0A919REG4</accession>
<keyword evidence="3" id="KW-0067">ATP-binding</keyword>
<evidence type="ECO:0000313" key="6">
    <source>
        <dbReference type="Proteomes" id="UP000606172"/>
    </source>
</evidence>
<name>A0A919REG4_9ACTN</name>
<dbReference type="AlphaFoldDB" id="A0A919REG4"/>
<dbReference type="Gene3D" id="3.40.50.300">
    <property type="entry name" value="P-loop containing nucleotide triphosphate hydrolases"/>
    <property type="match status" value="1"/>
</dbReference>
<dbReference type="PANTHER" id="PTHR42939:SF1">
    <property type="entry name" value="ABC TRANSPORTER ATP-BINDING PROTEIN ALBC-RELATED"/>
    <property type="match status" value="1"/>
</dbReference>
<keyword evidence="2" id="KW-0547">Nucleotide-binding</keyword>
<protein>
    <submittedName>
        <fullName evidence="5">ABC transporter</fullName>
    </submittedName>
</protein>
<keyword evidence="1" id="KW-0813">Transport</keyword>
<dbReference type="GO" id="GO:0016887">
    <property type="term" value="F:ATP hydrolysis activity"/>
    <property type="evidence" value="ECO:0007669"/>
    <property type="project" value="InterPro"/>
</dbReference>
<dbReference type="SMART" id="SM00382">
    <property type="entry name" value="AAA"/>
    <property type="match status" value="1"/>
</dbReference>
<evidence type="ECO:0000313" key="5">
    <source>
        <dbReference type="EMBL" id="GII90914.1"/>
    </source>
</evidence>
<dbReference type="PROSITE" id="PS50893">
    <property type="entry name" value="ABC_TRANSPORTER_2"/>
    <property type="match status" value="1"/>
</dbReference>
<dbReference type="InterPro" id="IPR027417">
    <property type="entry name" value="P-loop_NTPase"/>
</dbReference>
<dbReference type="GO" id="GO:0005524">
    <property type="term" value="F:ATP binding"/>
    <property type="evidence" value="ECO:0007669"/>
    <property type="project" value="UniProtKB-KW"/>
</dbReference>
<dbReference type="EMBL" id="BOOW01000007">
    <property type="protein sequence ID" value="GII90914.1"/>
    <property type="molecule type" value="Genomic_DNA"/>
</dbReference>
<organism evidence="5 6">
    <name type="scientific">Sinosporangium siamense</name>
    <dbReference type="NCBI Taxonomy" id="1367973"/>
    <lineage>
        <taxon>Bacteria</taxon>
        <taxon>Bacillati</taxon>
        <taxon>Actinomycetota</taxon>
        <taxon>Actinomycetes</taxon>
        <taxon>Streptosporangiales</taxon>
        <taxon>Streptosporangiaceae</taxon>
        <taxon>Sinosporangium</taxon>
    </lineage>
</organism>
<dbReference type="PANTHER" id="PTHR42939">
    <property type="entry name" value="ABC TRANSPORTER ATP-BINDING PROTEIN ALBC-RELATED"/>
    <property type="match status" value="1"/>
</dbReference>
<gene>
    <name evidence="5" type="ORF">Ssi02_11450</name>
</gene>
<dbReference type="SUPFAM" id="SSF52540">
    <property type="entry name" value="P-loop containing nucleoside triphosphate hydrolases"/>
    <property type="match status" value="1"/>
</dbReference>